<evidence type="ECO:0000313" key="1">
    <source>
        <dbReference type="EMBL" id="JAI00501.1"/>
    </source>
</evidence>
<accession>A0A0E9XF70</accession>
<reference evidence="1" key="1">
    <citation type="submission" date="2014-11" db="EMBL/GenBank/DDBJ databases">
        <authorList>
            <person name="Amaro Gonzalez C."/>
        </authorList>
    </citation>
    <scope>NUCLEOTIDE SEQUENCE</scope>
</reference>
<dbReference type="AlphaFoldDB" id="A0A0E9XF70"/>
<name>A0A0E9XF70_ANGAN</name>
<dbReference type="EMBL" id="GBXM01008077">
    <property type="protein sequence ID" value="JAI00501.1"/>
    <property type="molecule type" value="Transcribed_RNA"/>
</dbReference>
<reference evidence="1" key="2">
    <citation type="journal article" date="2015" name="Fish Shellfish Immunol.">
        <title>Early steps in the European eel (Anguilla anguilla)-Vibrio vulnificus interaction in the gills: Role of the RtxA13 toxin.</title>
        <authorList>
            <person name="Callol A."/>
            <person name="Pajuelo D."/>
            <person name="Ebbesson L."/>
            <person name="Teles M."/>
            <person name="MacKenzie S."/>
            <person name="Amaro C."/>
        </authorList>
    </citation>
    <scope>NUCLEOTIDE SEQUENCE</scope>
</reference>
<proteinExistence type="predicted"/>
<protein>
    <submittedName>
        <fullName evidence="1">Uncharacterized protein</fullName>
    </submittedName>
</protein>
<organism evidence="1">
    <name type="scientific">Anguilla anguilla</name>
    <name type="common">European freshwater eel</name>
    <name type="synonym">Muraena anguilla</name>
    <dbReference type="NCBI Taxonomy" id="7936"/>
    <lineage>
        <taxon>Eukaryota</taxon>
        <taxon>Metazoa</taxon>
        <taxon>Chordata</taxon>
        <taxon>Craniata</taxon>
        <taxon>Vertebrata</taxon>
        <taxon>Euteleostomi</taxon>
        <taxon>Actinopterygii</taxon>
        <taxon>Neopterygii</taxon>
        <taxon>Teleostei</taxon>
        <taxon>Anguilliformes</taxon>
        <taxon>Anguillidae</taxon>
        <taxon>Anguilla</taxon>
    </lineage>
</organism>
<sequence>MLNAIMRWAAQKLGRQKVCRVQNLIKTRPWLRNLPGLHHIVSTQDLPHIGPNANHRTCITTGI</sequence>